<feature type="repeat" description="TPR" evidence="8">
    <location>
        <begin position="282"/>
        <end position="315"/>
    </location>
</feature>
<organism evidence="11 12">
    <name type="scientific">Durusdinium trenchii</name>
    <dbReference type="NCBI Taxonomy" id="1381693"/>
    <lineage>
        <taxon>Eukaryota</taxon>
        <taxon>Sar</taxon>
        <taxon>Alveolata</taxon>
        <taxon>Dinophyceae</taxon>
        <taxon>Suessiales</taxon>
        <taxon>Symbiodiniaceae</taxon>
        <taxon>Durusdinium</taxon>
    </lineage>
</organism>
<feature type="repeat" description="TPR" evidence="8">
    <location>
        <begin position="316"/>
        <end position="349"/>
    </location>
</feature>
<dbReference type="Pfam" id="PF13414">
    <property type="entry name" value="TPR_11"/>
    <property type="match status" value="4"/>
</dbReference>
<dbReference type="InterPro" id="IPR037919">
    <property type="entry name" value="OGT"/>
</dbReference>
<dbReference type="SMART" id="SM00028">
    <property type="entry name" value="TPR"/>
    <property type="match status" value="12"/>
</dbReference>
<keyword evidence="6" id="KW-0677">Repeat</keyword>
<dbReference type="PANTHER" id="PTHR44366:SF1">
    <property type="entry name" value="UDP-N-ACETYLGLUCOSAMINE--PEPTIDE N-ACETYLGLUCOSAMINYLTRANSFERASE 110 KDA SUBUNIT"/>
    <property type="match status" value="1"/>
</dbReference>
<evidence type="ECO:0000256" key="8">
    <source>
        <dbReference type="PROSITE-ProRule" id="PRU00339"/>
    </source>
</evidence>
<dbReference type="EMBL" id="CAXAMM010003575">
    <property type="protein sequence ID" value="CAK9000472.1"/>
    <property type="molecule type" value="Genomic_DNA"/>
</dbReference>
<dbReference type="Gene3D" id="1.25.40.10">
    <property type="entry name" value="Tetratricopeptide repeat domain"/>
    <property type="match status" value="3"/>
</dbReference>
<feature type="repeat" description="TPR" evidence="8">
    <location>
        <begin position="248"/>
        <end position="281"/>
    </location>
</feature>
<dbReference type="Pfam" id="PF00515">
    <property type="entry name" value="TPR_1"/>
    <property type="match status" value="2"/>
</dbReference>
<evidence type="ECO:0000256" key="3">
    <source>
        <dbReference type="ARBA" id="ARBA00011970"/>
    </source>
</evidence>
<evidence type="ECO:0000313" key="11">
    <source>
        <dbReference type="EMBL" id="CAK9000472.1"/>
    </source>
</evidence>
<feature type="region of interest" description="Disordered" evidence="9">
    <location>
        <begin position="128"/>
        <end position="147"/>
    </location>
</feature>
<feature type="repeat" description="TPR" evidence="8">
    <location>
        <begin position="350"/>
        <end position="383"/>
    </location>
</feature>
<dbReference type="InterPro" id="IPR011990">
    <property type="entry name" value="TPR-like_helical_dom_sf"/>
</dbReference>
<dbReference type="SUPFAM" id="SSF48452">
    <property type="entry name" value="TPR-like"/>
    <property type="match status" value="2"/>
</dbReference>
<dbReference type="PROSITE" id="PS50005">
    <property type="entry name" value="TPR"/>
    <property type="match status" value="12"/>
</dbReference>
<feature type="repeat" description="TPR" evidence="8">
    <location>
        <begin position="418"/>
        <end position="451"/>
    </location>
</feature>
<name>A0ABP0IEM8_9DINO</name>
<feature type="repeat" description="TPR" evidence="8">
    <location>
        <begin position="520"/>
        <end position="553"/>
    </location>
</feature>
<dbReference type="Pfam" id="PF13181">
    <property type="entry name" value="TPR_8"/>
    <property type="match status" value="1"/>
</dbReference>
<sequence length="1102" mass="122546">MVEVVEGMGDGADAQAEAVSSGLEEWRAMEEAGGSAGRLKPLRSASSRGARAGSGLGHGRAGAHEVKNANKNKMGVKRTIGKKGQSESSTSSRTEDSAGDAAGEEERKVEDTIRQDLDVTSAAAAAAAAAAPREAGEEGTQEQEDNRDTVAYAKRQYHAGNLREALNSCEQVYDQDTTRKDNLLLMGAIHYRMRNFSESIFYNQQAIRVDPNFAEAYGNLGNGLRELGDTKAAIEFYLKAIKLKPRFCDAYNNLASAYLQIGRTKQALETYQMALVLNPNLINAHCNLGNLYKAQGRLEESRKCYLEAIRIRPDFAIAWCNVAGLFKDEGELDTAIAYYQEAIRLEPTLADGFTNMGNALRDAGRLEEAEAAHKKAVELRPDFALAHGNLGNVFYDQGHMDKAIQSFRHAVILQPNFPDAHNNLGNALIEIGDDEGALECYKKCIKLKPDHPHAYNNLGNLLRERGMVHEAMHCFMTACRLMPRFAAAHSNLGSILKDQGKIEQSLAHYQECVAIDPKFAAAYSNLGNVYKDTGRLGDAIKCFTTAIRLDADLAVGYNNLGSAYRDAGRLDDAISCYRKAIKLKPDYADSKVNLIHSLTLLCDWRNRKEDVSELVTILKQQLGACSHFETTKPTSVLPALSVQPFHLFALSMHELGQESDMLLDIAEIYAKQSQRILELQNLPRLQYRARHANERLKIGYVSSHFGNEALGFMFQSVFGTHNHSEFEVYCFATSPSDQSRIRKRIEREAEHFHCLSGLSPFESAKVIHSFGVHVLFNVDGYSAGAQMGIFAMQPCPVQISLVNQYTAPLCADYIQYTVIDKELFKASDIRRSTENKDQRDDQDGGDNDDQQEQNHHQQKQQHGVIVLPRTVMISDHQDSAREVLNPKLCPTRAQYGLEEDRFVFACFTQGYKIDPKTFETWCKILERVPESVLWMLNSPALAQANLKAEARSHGIREDRLVFSDLEPRNDHIKRLFLADLFLDTTTCNHQSAAMDILWAGVPLLTCAPETGGRMSARIGASLLSSMEVSDGLVAESLHQYQDMAVKLASNADHLWTLRKKIEQARITSPVFDVPGYCLAIETAVAQAWARHEQGLPLQDIRL</sequence>
<proteinExistence type="inferred from homology"/>
<dbReference type="EC" id="2.4.1.255" evidence="3"/>
<feature type="domain" description="O-GlcNAc transferase C-terminal" evidence="10">
    <location>
        <begin position="601"/>
        <end position="821"/>
    </location>
</feature>
<keyword evidence="12" id="KW-1185">Reference proteome</keyword>
<feature type="repeat" description="TPR" evidence="8">
    <location>
        <begin position="554"/>
        <end position="587"/>
    </location>
</feature>
<comment type="caution">
    <text evidence="11">The sequence shown here is derived from an EMBL/GenBank/DDBJ whole genome shotgun (WGS) entry which is preliminary data.</text>
</comment>
<feature type="repeat" description="TPR" evidence="8">
    <location>
        <begin position="384"/>
        <end position="417"/>
    </location>
</feature>
<evidence type="ECO:0000256" key="7">
    <source>
        <dbReference type="ARBA" id="ARBA00022803"/>
    </source>
</evidence>
<dbReference type="PANTHER" id="PTHR44366">
    <property type="entry name" value="UDP-N-ACETYLGLUCOSAMINE--PEPTIDE N-ACETYLGLUCOSAMINYLTRANSFERASE 110 KDA SUBUNIT"/>
    <property type="match status" value="1"/>
</dbReference>
<keyword evidence="7 8" id="KW-0802">TPR repeat</keyword>
<keyword evidence="5" id="KW-0808">Transferase</keyword>
<gene>
    <name evidence="11" type="ORF">SCF082_LOCUS6507</name>
</gene>
<accession>A0ABP0IEM8</accession>
<feature type="domain" description="O-GlcNAc transferase C-terminal" evidence="10">
    <location>
        <begin position="873"/>
        <end position="1078"/>
    </location>
</feature>
<comment type="pathway">
    <text evidence="1">Protein modification; protein glycosylation.</text>
</comment>
<evidence type="ECO:0000313" key="12">
    <source>
        <dbReference type="Proteomes" id="UP001642464"/>
    </source>
</evidence>
<feature type="compositionally biased region" description="Low complexity" evidence="9">
    <location>
        <begin position="42"/>
        <end position="51"/>
    </location>
</feature>
<feature type="region of interest" description="Disordered" evidence="9">
    <location>
        <begin position="830"/>
        <end position="862"/>
    </location>
</feature>
<dbReference type="Gene3D" id="3.40.50.11380">
    <property type="match status" value="1"/>
</dbReference>
<feature type="region of interest" description="Disordered" evidence="9">
    <location>
        <begin position="1"/>
        <end position="111"/>
    </location>
</feature>
<dbReference type="GO" id="GO:0016757">
    <property type="term" value="F:glycosyltransferase activity"/>
    <property type="evidence" value="ECO:0007669"/>
    <property type="project" value="UniProtKB-KW"/>
</dbReference>
<feature type="repeat" description="TPR" evidence="8">
    <location>
        <begin position="180"/>
        <end position="213"/>
    </location>
</feature>
<evidence type="ECO:0000256" key="9">
    <source>
        <dbReference type="SAM" id="MobiDB-lite"/>
    </source>
</evidence>
<dbReference type="Proteomes" id="UP001642464">
    <property type="component" value="Unassembled WGS sequence"/>
</dbReference>
<evidence type="ECO:0000256" key="4">
    <source>
        <dbReference type="ARBA" id="ARBA00022676"/>
    </source>
</evidence>
<feature type="repeat" description="TPR" evidence="8">
    <location>
        <begin position="214"/>
        <end position="247"/>
    </location>
</feature>
<keyword evidence="4 11" id="KW-0328">Glycosyltransferase</keyword>
<feature type="repeat" description="TPR" evidence="8">
    <location>
        <begin position="452"/>
        <end position="485"/>
    </location>
</feature>
<feature type="compositionally biased region" description="Basic and acidic residues" evidence="9">
    <location>
        <begin position="830"/>
        <end position="842"/>
    </location>
</feature>
<reference evidence="11 12" key="1">
    <citation type="submission" date="2024-02" db="EMBL/GenBank/DDBJ databases">
        <authorList>
            <person name="Chen Y."/>
            <person name="Shah S."/>
            <person name="Dougan E. K."/>
            <person name="Thang M."/>
            <person name="Chan C."/>
        </authorList>
    </citation>
    <scope>NUCLEOTIDE SEQUENCE [LARGE SCALE GENOMIC DNA]</scope>
</reference>
<dbReference type="Gene3D" id="3.40.50.2000">
    <property type="entry name" value="Glycogen Phosphorylase B"/>
    <property type="match status" value="1"/>
</dbReference>
<protein>
    <recommendedName>
        <fullName evidence="3">protein O-GlcNAc transferase</fullName>
        <ecNumber evidence="3">2.4.1.255</ecNumber>
    </recommendedName>
</protein>
<evidence type="ECO:0000256" key="6">
    <source>
        <dbReference type="ARBA" id="ARBA00022737"/>
    </source>
</evidence>
<dbReference type="InterPro" id="IPR029489">
    <property type="entry name" value="OGT/SEC/SPY_C"/>
</dbReference>
<dbReference type="Pfam" id="PF13844">
    <property type="entry name" value="Glyco_transf_41"/>
    <property type="match status" value="2"/>
</dbReference>
<feature type="repeat" description="TPR" evidence="8">
    <location>
        <begin position="486"/>
        <end position="519"/>
    </location>
</feature>
<evidence type="ECO:0000256" key="1">
    <source>
        <dbReference type="ARBA" id="ARBA00004922"/>
    </source>
</evidence>
<evidence type="ECO:0000256" key="5">
    <source>
        <dbReference type="ARBA" id="ARBA00022679"/>
    </source>
</evidence>
<dbReference type="PROSITE" id="PS50293">
    <property type="entry name" value="TPR_REGION"/>
    <property type="match status" value="7"/>
</dbReference>
<comment type="similarity">
    <text evidence="2">Belongs to the glycosyltransferase 41 family. O-GlcNAc transferase subfamily.</text>
</comment>
<evidence type="ECO:0000259" key="10">
    <source>
        <dbReference type="Pfam" id="PF13844"/>
    </source>
</evidence>
<evidence type="ECO:0000256" key="2">
    <source>
        <dbReference type="ARBA" id="ARBA00005386"/>
    </source>
</evidence>
<dbReference type="InterPro" id="IPR019734">
    <property type="entry name" value="TPR_rpt"/>
</dbReference>